<keyword evidence="2" id="KW-1185">Reference proteome</keyword>
<organism evidence="1 2">
    <name type="scientific">Paenibacillus terrae</name>
    <dbReference type="NCBI Taxonomy" id="159743"/>
    <lineage>
        <taxon>Bacteria</taxon>
        <taxon>Bacillati</taxon>
        <taxon>Bacillota</taxon>
        <taxon>Bacilli</taxon>
        <taxon>Bacillales</taxon>
        <taxon>Paenibacillaceae</taxon>
        <taxon>Paenibacillus</taxon>
    </lineage>
</organism>
<sequence>MTDQNASQEVKEVHIQQAQMTRDENGAYLGQVVFGVDRQTSVYEITFHSKRGKEWDYSLHFAGEPRVEEEMLRMDAWIEENDDLFDYLLDAAWSKLPE</sequence>
<evidence type="ECO:0000313" key="1">
    <source>
        <dbReference type="EMBL" id="KJD44265.1"/>
    </source>
</evidence>
<dbReference type="RefSeq" id="WP_044647377.1">
    <property type="nucleotide sequence ID" value="NZ_JTHP01000038.1"/>
</dbReference>
<evidence type="ECO:0000313" key="2">
    <source>
        <dbReference type="Proteomes" id="UP000032534"/>
    </source>
</evidence>
<reference evidence="1 2" key="1">
    <citation type="submission" date="2014-11" db="EMBL/GenBank/DDBJ databases">
        <title>Draft Genome Sequences of Paenibacillus polymyxa NRRL B-30509 and Paenibacillus terrae NRRL B-30644, Strains from a Poultry Environment that Produce Tridecaptin A and Paenicidins.</title>
        <authorList>
            <person name="van Belkum M.J."/>
            <person name="Lohans C.T."/>
            <person name="Vederas J.C."/>
        </authorList>
    </citation>
    <scope>NUCLEOTIDE SEQUENCE [LARGE SCALE GENOMIC DNA]</scope>
    <source>
        <strain evidence="1 2">NRRL B-30644</strain>
    </source>
</reference>
<dbReference type="PATRIC" id="fig|159743.3.peg.3937"/>
<dbReference type="AlphaFoldDB" id="A0A0D7WYM9"/>
<gene>
    <name evidence="1" type="ORF">QD47_17705</name>
</gene>
<protein>
    <submittedName>
        <fullName evidence="1">Uncharacterized protein</fullName>
    </submittedName>
</protein>
<dbReference type="EMBL" id="JTHP01000038">
    <property type="protein sequence ID" value="KJD44265.1"/>
    <property type="molecule type" value="Genomic_DNA"/>
</dbReference>
<dbReference type="Proteomes" id="UP000032534">
    <property type="component" value="Unassembled WGS sequence"/>
</dbReference>
<comment type="caution">
    <text evidence="1">The sequence shown here is derived from an EMBL/GenBank/DDBJ whole genome shotgun (WGS) entry which is preliminary data.</text>
</comment>
<dbReference type="OrthoDB" id="2665115at2"/>
<proteinExistence type="predicted"/>
<accession>A0A0D7WYM9</accession>
<name>A0A0D7WYM9_9BACL</name>